<dbReference type="AlphaFoldDB" id="A0A0C2XG19"/>
<dbReference type="GO" id="GO:0008061">
    <property type="term" value="F:chitin binding"/>
    <property type="evidence" value="ECO:0007669"/>
    <property type="project" value="InterPro"/>
</dbReference>
<dbReference type="EMBL" id="KN818230">
    <property type="protein sequence ID" value="KIL67833.1"/>
    <property type="molecule type" value="Genomic_DNA"/>
</dbReference>
<proteinExistence type="predicted"/>
<dbReference type="SUPFAM" id="SSF51445">
    <property type="entry name" value="(Trans)glycosidases"/>
    <property type="match status" value="1"/>
</dbReference>
<dbReference type="PANTHER" id="PTHR11177:SF317">
    <property type="entry name" value="CHITINASE 12-RELATED"/>
    <property type="match status" value="1"/>
</dbReference>
<keyword evidence="3" id="KW-0378">Hydrolase</keyword>
<dbReference type="Pfam" id="PF00704">
    <property type="entry name" value="Glyco_hydro_18"/>
    <property type="match status" value="1"/>
</dbReference>
<keyword evidence="1" id="KW-0472">Membrane</keyword>
<dbReference type="SMART" id="SM00636">
    <property type="entry name" value="Glyco_18"/>
    <property type="match status" value="1"/>
</dbReference>
<dbReference type="Proteomes" id="UP000054549">
    <property type="component" value="Unassembled WGS sequence"/>
</dbReference>
<dbReference type="InterPro" id="IPR011583">
    <property type="entry name" value="Chitinase_II/V-like_cat"/>
</dbReference>
<dbReference type="GO" id="GO:0005975">
    <property type="term" value="P:carbohydrate metabolic process"/>
    <property type="evidence" value="ECO:0007669"/>
    <property type="project" value="InterPro"/>
</dbReference>
<name>A0A0C2XG19_AMAMK</name>
<evidence type="ECO:0000259" key="2">
    <source>
        <dbReference type="PROSITE" id="PS51910"/>
    </source>
</evidence>
<dbReference type="Gene3D" id="3.10.50.10">
    <property type="match status" value="1"/>
</dbReference>
<organism evidence="3 4">
    <name type="scientific">Amanita muscaria (strain Koide BX008)</name>
    <dbReference type="NCBI Taxonomy" id="946122"/>
    <lineage>
        <taxon>Eukaryota</taxon>
        <taxon>Fungi</taxon>
        <taxon>Dikarya</taxon>
        <taxon>Basidiomycota</taxon>
        <taxon>Agaricomycotina</taxon>
        <taxon>Agaricomycetes</taxon>
        <taxon>Agaricomycetidae</taxon>
        <taxon>Agaricales</taxon>
        <taxon>Pluteineae</taxon>
        <taxon>Amanitaceae</taxon>
        <taxon>Amanita</taxon>
    </lineage>
</organism>
<dbReference type="InterPro" id="IPR029070">
    <property type="entry name" value="Chitinase_insertion_sf"/>
</dbReference>
<dbReference type="PROSITE" id="PS51910">
    <property type="entry name" value="GH18_2"/>
    <property type="match status" value="1"/>
</dbReference>
<sequence>MNVCRTRHRSSHASWLPFCYILWSVASCVAGAFTAGTNNSPFVSAAWYTGWHYNDVPLANVSWSKYTHMSYAFATTIPNAPFVALDPSDSPKLTQFVAQAHQNGVKATLAIGGWTSSRWFSYGVGSATNRTQFATAVAQLISTYKLDGIDFEQVSLPLWEFPTSAGIGCNAFSPNDTNNYLAFLRELRQSSSGSNAIISLAVSTKPFNDSSGQAADLSEFSKVIDFIEIMDYDIKSSLSVGAGPSSPLNDTCAPSGARFGSAVSAVEAWVGAGIPADQIVLGVPGYGRSFAVTPSDAFLDAGAKTLASYPQYNPKLQKAGDKWDGGWGVDVCGNVQGPGGTYNYWSLIDEGILDQNGTVRGGISYRYDNCSQTPFAYDPKAQLLISFENPTSLKAKGQFIKTSGLKGFAMWEAGSDYHDVLLDAMSMCGTDPVLAS</sequence>
<dbReference type="GO" id="GO:0004568">
    <property type="term" value="F:chitinase activity"/>
    <property type="evidence" value="ECO:0007669"/>
    <property type="project" value="TreeGrafter"/>
</dbReference>
<dbReference type="Gene3D" id="3.20.20.80">
    <property type="entry name" value="Glycosidases"/>
    <property type="match status" value="1"/>
</dbReference>
<keyword evidence="4" id="KW-1185">Reference proteome</keyword>
<dbReference type="InParanoid" id="A0A0C2XG19"/>
<dbReference type="PANTHER" id="PTHR11177">
    <property type="entry name" value="CHITINASE"/>
    <property type="match status" value="1"/>
</dbReference>
<protein>
    <submittedName>
        <fullName evidence="3">Glycoside hydrolase family 18 protein</fullName>
    </submittedName>
</protein>
<dbReference type="STRING" id="946122.A0A0C2XG19"/>
<keyword evidence="1" id="KW-0812">Transmembrane</keyword>
<dbReference type="InterPro" id="IPR050314">
    <property type="entry name" value="Glycosyl_Hydrlase_18"/>
</dbReference>
<dbReference type="GO" id="GO:0006032">
    <property type="term" value="P:chitin catabolic process"/>
    <property type="evidence" value="ECO:0007669"/>
    <property type="project" value="TreeGrafter"/>
</dbReference>
<dbReference type="SUPFAM" id="SSF54556">
    <property type="entry name" value="Chitinase insertion domain"/>
    <property type="match status" value="1"/>
</dbReference>
<accession>A0A0C2XG19</accession>
<gene>
    <name evidence="3" type="ORF">M378DRAFT_72880</name>
</gene>
<evidence type="ECO:0000256" key="1">
    <source>
        <dbReference type="SAM" id="Phobius"/>
    </source>
</evidence>
<keyword evidence="1" id="KW-1133">Transmembrane helix</keyword>
<dbReference type="HOGENOM" id="CLU_002833_6_1_1"/>
<dbReference type="OrthoDB" id="73875at2759"/>
<feature type="domain" description="GH18" evidence="2">
    <location>
        <begin position="42"/>
        <end position="436"/>
    </location>
</feature>
<dbReference type="InterPro" id="IPR017853">
    <property type="entry name" value="GH"/>
</dbReference>
<feature type="transmembrane region" description="Helical" evidence="1">
    <location>
        <begin position="12"/>
        <end position="33"/>
    </location>
</feature>
<reference evidence="3 4" key="1">
    <citation type="submission" date="2014-04" db="EMBL/GenBank/DDBJ databases">
        <title>Evolutionary Origins and Diversification of the Mycorrhizal Mutualists.</title>
        <authorList>
            <consortium name="DOE Joint Genome Institute"/>
            <consortium name="Mycorrhizal Genomics Consortium"/>
            <person name="Kohler A."/>
            <person name="Kuo A."/>
            <person name="Nagy L.G."/>
            <person name="Floudas D."/>
            <person name="Copeland A."/>
            <person name="Barry K.W."/>
            <person name="Cichocki N."/>
            <person name="Veneault-Fourrey C."/>
            <person name="LaButti K."/>
            <person name="Lindquist E.A."/>
            <person name="Lipzen A."/>
            <person name="Lundell T."/>
            <person name="Morin E."/>
            <person name="Murat C."/>
            <person name="Riley R."/>
            <person name="Ohm R."/>
            <person name="Sun H."/>
            <person name="Tunlid A."/>
            <person name="Henrissat B."/>
            <person name="Grigoriev I.V."/>
            <person name="Hibbett D.S."/>
            <person name="Martin F."/>
        </authorList>
    </citation>
    <scope>NUCLEOTIDE SEQUENCE [LARGE SCALE GENOMIC DNA]</scope>
    <source>
        <strain evidence="3 4">Koide BX008</strain>
    </source>
</reference>
<evidence type="ECO:0000313" key="4">
    <source>
        <dbReference type="Proteomes" id="UP000054549"/>
    </source>
</evidence>
<dbReference type="PROSITE" id="PS51257">
    <property type="entry name" value="PROKAR_LIPOPROTEIN"/>
    <property type="match status" value="1"/>
</dbReference>
<evidence type="ECO:0000313" key="3">
    <source>
        <dbReference type="EMBL" id="KIL67833.1"/>
    </source>
</evidence>
<dbReference type="InterPro" id="IPR001223">
    <property type="entry name" value="Glyco_hydro18_cat"/>
</dbReference>
<dbReference type="GO" id="GO:0005576">
    <property type="term" value="C:extracellular region"/>
    <property type="evidence" value="ECO:0007669"/>
    <property type="project" value="TreeGrafter"/>
</dbReference>